<sequence length="78" mass="8743">MQREDILARVRSLAEQHTVLMSTHIVEDITESAQQLLALNEGRVVYDGCVHDLAGPHKASADVHRTIKDLISAQDRIR</sequence>
<evidence type="ECO:0000313" key="1">
    <source>
        <dbReference type="EMBL" id="SJN24035.1"/>
    </source>
</evidence>
<evidence type="ECO:0008006" key="3">
    <source>
        <dbReference type="Google" id="ProtNLM"/>
    </source>
</evidence>
<dbReference type="AlphaFoldDB" id="A0A1R4IWV4"/>
<dbReference type="Gene3D" id="3.40.50.300">
    <property type="entry name" value="P-loop containing nucleotide triphosphate hydrolases"/>
    <property type="match status" value="1"/>
</dbReference>
<name>A0A1R4IWV4_9MICC</name>
<dbReference type="Proteomes" id="UP000196230">
    <property type="component" value="Unassembled WGS sequence"/>
</dbReference>
<organism evidence="1 2">
    <name type="scientific">Micrococcus lylae</name>
    <dbReference type="NCBI Taxonomy" id="1273"/>
    <lineage>
        <taxon>Bacteria</taxon>
        <taxon>Bacillati</taxon>
        <taxon>Actinomycetota</taxon>
        <taxon>Actinomycetes</taxon>
        <taxon>Micrococcales</taxon>
        <taxon>Micrococcaceae</taxon>
        <taxon>Micrococcus</taxon>
    </lineage>
</organism>
<gene>
    <name evidence="1" type="ORF">FM125_04930</name>
</gene>
<dbReference type="InterPro" id="IPR027417">
    <property type="entry name" value="P-loop_NTPase"/>
</dbReference>
<protein>
    <recommendedName>
        <fullName evidence="3">ABC transporter ATP-binding protein</fullName>
    </recommendedName>
</protein>
<dbReference type="EMBL" id="FUKP01000030">
    <property type="protein sequence ID" value="SJN24035.1"/>
    <property type="molecule type" value="Genomic_DNA"/>
</dbReference>
<proteinExistence type="predicted"/>
<dbReference type="SUPFAM" id="SSF52540">
    <property type="entry name" value="P-loop containing nucleoside triphosphate hydrolases"/>
    <property type="match status" value="1"/>
</dbReference>
<evidence type="ECO:0000313" key="2">
    <source>
        <dbReference type="Proteomes" id="UP000196230"/>
    </source>
</evidence>
<accession>A0A1R4IWV4</accession>
<reference evidence="1 2" key="1">
    <citation type="submission" date="2017-02" db="EMBL/GenBank/DDBJ databases">
        <authorList>
            <person name="Peterson S.W."/>
        </authorList>
    </citation>
    <scope>NUCLEOTIDE SEQUENCE [LARGE SCALE GENOMIC DNA]</scope>
    <source>
        <strain evidence="1 2">2B3F</strain>
    </source>
</reference>